<gene>
    <name evidence="2" type="ORF">ACFFI0_01415</name>
</gene>
<evidence type="ECO:0000259" key="1">
    <source>
        <dbReference type="Pfam" id="PF10543"/>
    </source>
</evidence>
<sequence>MTKTQSSKESLIIPEEVVMNQIYYIRDQKVMLDRDLAELYGVETKVLKQAVKRNIDRFPNDFMFELTKQQFEILRSQIVTSKDGRGGTRYLPMAFTEQGVAMLSSVLNSDRAIRVNVQIISNLHEYP</sequence>
<protein>
    <submittedName>
        <fullName evidence="2">ORF6N domain-containing protein</fullName>
    </submittedName>
</protein>
<dbReference type="RefSeq" id="WP_377476514.1">
    <property type="nucleotide sequence ID" value="NZ_JBHLWO010000001.1"/>
</dbReference>
<reference evidence="2 3" key="1">
    <citation type="submission" date="2024-09" db="EMBL/GenBank/DDBJ databases">
        <authorList>
            <person name="Sun Q."/>
            <person name="Mori K."/>
        </authorList>
    </citation>
    <scope>NUCLEOTIDE SEQUENCE [LARGE SCALE GENOMIC DNA]</scope>
    <source>
        <strain evidence="2 3">CCM 7765</strain>
    </source>
</reference>
<dbReference type="EMBL" id="JBHLWO010000001">
    <property type="protein sequence ID" value="MFC0316939.1"/>
    <property type="molecule type" value="Genomic_DNA"/>
</dbReference>
<dbReference type="InterPro" id="IPR018873">
    <property type="entry name" value="KilA-N_DNA-bd_domain"/>
</dbReference>
<evidence type="ECO:0000313" key="2">
    <source>
        <dbReference type="EMBL" id="MFC0316939.1"/>
    </source>
</evidence>
<proteinExistence type="predicted"/>
<organism evidence="2 3">
    <name type="scientific">Olivibacter oleidegradans</name>
    <dbReference type="NCBI Taxonomy" id="760123"/>
    <lineage>
        <taxon>Bacteria</taxon>
        <taxon>Pseudomonadati</taxon>
        <taxon>Bacteroidota</taxon>
        <taxon>Sphingobacteriia</taxon>
        <taxon>Sphingobacteriales</taxon>
        <taxon>Sphingobacteriaceae</taxon>
        <taxon>Olivibacter</taxon>
    </lineage>
</organism>
<name>A0ABV6HDH5_9SPHI</name>
<dbReference type="Pfam" id="PF10543">
    <property type="entry name" value="ORF6N"/>
    <property type="match status" value="1"/>
</dbReference>
<feature type="domain" description="KilA-N DNA-binding" evidence="1">
    <location>
        <begin position="20"/>
        <end position="106"/>
    </location>
</feature>
<comment type="caution">
    <text evidence="2">The sequence shown here is derived from an EMBL/GenBank/DDBJ whole genome shotgun (WGS) entry which is preliminary data.</text>
</comment>
<accession>A0ABV6HDH5</accession>
<dbReference type="Proteomes" id="UP001589774">
    <property type="component" value="Unassembled WGS sequence"/>
</dbReference>
<evidence type="ECO:0000313" key="3">
    <source>
        <dbReference type="Proteomes" id="UP001589774"/>
    </source>
</evidence>
<keyword evidence="3" id="KW-1185">Reference proteome</keyword>